<evidence type="ECO:0000256" key="3">
    <source>
        <dbReference type="ARBA" id="ARBA00022664"/>
    </source>
</evidence>
<evidence type="ECO:0000256" key="4">
    <source>
        <dbReference type="ARBA" id="ARBA00022728"/>
    </source>
</evidence>
<keyword evidence="6 7" id="KW-0539">Nucleus</keyword>
<feature type="compositionally biased region" description="Basic residues" evidence="8">
    <location>
        <begin position="183"/>
        <end position="196"/>
    </location>
</feature>
<comment type="similarity">
    <text evidence="2 7">Belongs to the PRP38 family.</text>
</comment>
<dbReference type="GO" id="GO:0000398">
    <property type="term" value="P:mRNA splicing, via spliceosome"/>
    <property type="evidence" value="ECO:0007669"/>
    <property type="project" value="UniProtKB-UniRule"/>
</dbReference>
<comment type="subcellular location">
    <subcellularLocation>
        <location evidence="1 7">Nucleus</location>
    </subcellularLocation>
</comment>
<dbReference type="AlphaFoldDB" id="A0A5N5T7Y2"/>
<evidence type="ECO:0000256" key="7">
    <source>
        <dbReference type="RuleBase" id="RU367025"/>
    </source>
</evidence>
<feature type="region of interest" description="Disordered" evidence="8">
    <location>
        <begin position="164"/>
        <end position="284"/>
    </location>
</feature>
<sequence>MANRTVKDATSVHGTNPQYLVEKIIRTRIYDSKYWKEQCFALTAELLVDKAMELRYVGGVYGGNIKPSPFLCLTLKMLQIQPEKDIIIEFIKQDDFKYVRALGAFYLRLVHSSLDCHKYLEPLLNDYRKLRIMNRNGQYELSHMDEFIDGLMREERVNDIMMPRILKRDERSRHSPTRNGIRSSRHGDKRHRSRSRDRRDDGERKRRRSRSRERRHKSPGHRHHHHHKTKDRDRERGRDREHKRRERGDKDYESSRDHHKEKRRTKDRERGERRRHRRERETSLEMEIAEANMIRAKLGMAPLRR</sequence>
<evidence type="ECO:0000256" key="6">
    <source>
        <dbReference type="ARBA" id="ARBA00023242"/>
    </source>
</evidence>
<comment type="function">
    <text evidence="7">Required for pre-mRNA splicing.</text>
</comment>
<keyword evidence="5 7" id="KW-0508">mRNA splicing</keyword>
<dbReference type="OrthoDB" id="6375415at2759"/>
<evidence type="ECO:0000313" key="10">
    <source>
        <dbReference type="Proteomes" id="UP000326759"/>
    </source>
</evidence>
<dbReference type="InterPro" id="IPR005037">
    <property type="entry name" value="PRP38"/>
</dbReference>
<feature type="compositionally biased region" description="Basic and acidic residues" evidence="8">
    <location>
        <begin position="230"/>
        <end position="272"/>
    </location>
</feature>
<dbReference type="Proteomes" id="UP000326759">
    <property type="component" value="Unassembled WGS sequence"/>
</dbReference>
<evidence type="ECO:0000256" key="5">
    <source>
        <dbReference type="ARBA" id="ARBA00023187"/>
    </source>
</evidence>
<comment type="caution">
    <text evidence="9">The sequence shown here is derived from an EMBL/GenBank/DDBJ whole genome shotgun (WGS) entry which is preliminary data.</text>
</comment>
<keyword evidence="3 7" id="KW-0507">mRNA processing</keyword>
<organism evidence="9 10">
    <name type="scientific">Armadillidium nasatum</name>
    <dbReference type="NCBI Taxonomy" id="96803"/>
    <lineage>
        <taxon>Eukaryota</taxon>
        <taxon>Metazoa</taxon>
        <taxon>Ecdysozoa</taxon>
        <taxon>Arthropoda</taxon>
        <taxon>Crustacea</taxon>
        <taxon>Multicrustacea</taxon>
        <taxon>Malacostraca</taxon>
        <taxon>Eumalacostraca</taxon>
        <taxon>Peracarida</taxon>
        <taxon>Isopoda</taxon>
        <taxon>Oniscidea</taxon>
        <taxon>Crinocheta</taxon>
        <taxon>Armadillidiidae</taxon>
        <taxon>Armadillidium</taxon>
    </lineage>
</organism>
<name>A0A5N5T7Y2_9CRUS</name>
<evidence type="ECO:0000256" key="8">
    <source>
        <dbReference type="SAM" id="MobiDB-lite"/>
    </source>
</evidence>
<dbReference type="PANTHER" id="PTHR23142">
    <property type="entry name" value="PRE-MRNA-SPLICING FACTOR 38A-RELATED"/>
    <property type="match status" value="1"/>
</dbReference>
<dbReference type="GO" id="GO:0005681">
    <property type="term" value="C:spliceosomal complex"/>
    <property type="evidence" value="ECO:0007669"/>
    <property type="project" value="UniProtKB-KW"/>
</dbReference>
<keyword evidence="4 7" id="KW-0747">Spliceosome</keyword>
<evidence type="ECO:0000256" key="2">
    <source>
        <dbReference type="ARBA" id="ARBA00006164"/>
    </source>
</evidence>
<reference evidence="9 10" key="1">
    <citation type="journal article" date="2019" name="PLoS Biol.">
        <title>Sex chromosomes control vertical transmission of feminizing Wolbachia symbionts in an isopod.</title>
        <authorList>
            <person name="Becking T."/>
            <person name="Chebbi M.A."/>
            <person name="Giraud I."/>
            <person name="Moumen B."/>
            <person name="Laverre T."/>
            <person name="Caubet Y."/>
            <person name="Peccoud J."/>
            <person name="Gilbert C."/>
            <person name="Cordaux R."/>
        </authorList>
    </citation>
    <scope>NUCLEOTIDE SEQUENCE [LARGE SCALE GENOMIC DNA]</scope>
    <source>
        <strain evidence="9">ANa2</strain>
        <tissue evidence="9">Whole body excluding digestive tract and cuticle</tissue>
    </source>
</reference>
<proteinExistence type="inferred from homology"/>
<gene>
    <name evidence="9" type="primary">prpf38a</name>
    <name evidence="9" type="ORF">Anas_11415</name>
</gene>
<feature type="compositionally biased region" description="Basic residues" evidence="8">
    <location>
        <begin position="205"/>
        <end position="229"/>
    </location>
</feature>
<evidence type="ECO:0000256" key="1">
    <source>
        <dbReference type="ARBA" id="ARBA00004123"/>
    </source>
</evidence>
<protein>
    <recommendedName>
        <fullName evidence="7">Pre-mRNA-splicing factor 38</fullName>
    </recommendedName>
</protein>
<dbReference type="EMBL" id="SEYY01007137">
    <property type="protein sequence ID" value="KAB7502602.1"/>
    <property type="molecule type" value="Genomic_DNA"/>
</dbReference>
<dbReference type="Pfam" id="PF03371">
    <property type="entry name" value="PRP38"/>
    <property type="match status" value="1"/>
</dbReference>
<accession>A0A5N5T7Y2</accession>
<keyword evidence="10" id="KW-1185">Reference proteome</keyword>
<evidence type="ECO:0000313" key="9">
    <source>
        <dbReference type="EMBL" id="KAB7502602.1"/>
    </source>
</evidence>